<evidence type="ECO:0000313" key="2">
    <source>
        <dbReference type="Proteomes" id="UP000596660"/>
    </source>
</evidence>
<dbReference type="EnsemblPlants" id="AUR62007119-RA">
    <property type="protein sequence ID" value="AUR62007119-RA:cds"/>
    <property type="gene ID" value="AUR62007119"/>
</dbReference>
<dbReference type="Gramene" id="AUR62007119-RA">
    <property type="protein sequence ID" value="AUR62007119-RA:cds"/>
    <property type="gene ID" value="AUR62007119"/>
</dbReference>
<organism evidence="1 2">
    <name type="scientific">Chenopodium quinoa</name>
    <name type="common">Quinoa</name>
    <dbReference type="NCBI Taxonomy" id="63459"/>
    <lineage>
        <taxon>Eukaryota</taxon>
        <taxon>Viridiplantae</taxon>
        <taxon>Streptophyta</taxon>
        <taxon>Embryophyta</taxon>
        <taxon>Tracheophyta</taxon>
        <taxon>Spermatophyta</taxon>
        <taxon>Magnoliopsida</taxon>
        <taxon>eudicotyledons</taxon>
        <taxon>Gunneridae</taxon>
        <taxon>Pentapetalae</taxon>
        <taxon>Caryophyllales</taxon>
        <taxon>Chenopodiaceae</taxon>
        <taxon>Chenopodioideae</taxon>
        <taxon>Atripliceae</taxon>
        <taxon>Chenopodium</taxon>
    </lineage>
</organism>
<name>A0A803L5I0_CHEQI</name>
<protein>
    <submittedName>
        <fullName evidence="1">Uncharacterized protein</fullName>
    </submittedName>
</protein>
<dbReference type="PANTHER" id="PTHR34546">
    <property type="entry name" value="OS06G0153600 PROTEIN"/>
    <property type="match status" value="1"/>
</dbReference>
<accession>A0A803L5I0</accession>
<keyword evidence="2" id="KW-1185">Reference proteome</keyword>
<sequence length="97" mass="11317">MKVSEEQEELRGYYKKNCENGEFYCLVFGALAGKLLRKYKNCVAVVQHSVTISNTKKRKAHNAYGHVICKILGWDVHRLPRMGMLLVSPWRNPVYFR</sequence>
<reference evidence="1" key="1">
    <citation type="journal article" date="2017" name="Nature">
        <title>The genome of Chenopodium quinoa.</title>
        <authorList>
            <person name="Jarvis D.E."/>
            <person name="Ho Y.S."/>
            <person name="Lightfoot D.J."/>
            <person name="Schmoeckel S.M."/>
            <person name="Li B."/>
            <person name="Borm T.J.A."/>
            <person name="Ohyanagi H."/>
            <person name="Mineta K."/>
            <person name="Michell C.T."/>
            <person name="Saber N."/>
            <person name="Kharbatia N.M."/>
            <person name="Rupper R.R."/>
            <person name="Sharp A.R."/>
            <person name="Dally N."/>
            <person name="Boughton B.A."/>
            <person name="Woo Y.H."/>
            <person name="Gao G."/>
            <person name="Schijlen E.G.W.M."/>
            <person name="Guo X."/>
            <person name="Momin A.A."/>
            <person name="Negrao S."/>
            <person name="Al-Babili S."/>
            <person name="Gehring C."/>
            <person name="Roessner U."/>
            <person name="Jung C."/>
            <person name="Murphy K."/>
            <person name="Arold S.T."/>
            <person name="Gojobori T."/>
            <person name="van der Linden C.G."/>
            <person name="van Loo E.N."/>
            <person name="Jellen E.N."/>
            <person name="Maughan P.J."/>
            <person name="Tester M."/>
        </authorList>
    </citation>
    <scope>NUCLEOTIDE SEQUENCE [LARGE SCALE GENOMIC DNA]</scope>
    <source>
        <strain evidence="1">cv. PI 614886</strain>
    </source>
</reference>
<dbReference type="OMA" id="AHNAYGH"/>
<dbReference type="PANTHER" id="PTHR34546:SF3">
    <property type="entry name" value="OS06G0153600 PROTEIN"/>
    <property type="match status" value="1"/>
</dbReference>
<dbReference type="AlphaFoldDB" id="A0A803L5I0"/>
<reference evidence="1" key="2">
    <citation type="submission" date="2021-03" db="UniProtKB">
        <authorList>
            <consortium name="EnsemblPlants"/>
        </authorList>
    </citation>
    <scope>IDENTIFICATION</scope>
</reference>
<evidence type="ECO:0000313" key="1">
    <source>
        <dbReference type="EnsemblPlants" id="AUR62007119-RA:cds"/>
    </source>
</evidence>
<dbReference type="Proteomes" id="UP000596660">
    <property type="component" value="Unplaced"/>
</dbReference>
<proteinExistence type="predicted"/>